<sequence length="1231" mass="139438">MMMMTSTTDPNLEMLDIVHKLASLSKVSPEFASSSSFTPSADPVGVFKREFPNNKIVTTTSSSSSCSTSSLSQNNYSAAHISLTLRPPAMPPSSNLNGSPGRRIKPVSAPRRPPDIQNRTLFPSIDDSMHELHSAFATTMTPQQKERFPSNNKPTSSGFSSASENKLRNLEIKLQGRTLCGNADQQQQETSEQKLQLKTRVNLLTPKRESTETITKKRQCPRSAELFAEITPEIASNIDKVASEYSSLLDKNVSQNIIEEISLLLQLIVSTRPLTSTELEYTNIASKIGGDLTTVAQQIFFVIKVLTLQLSSSLVSIDPEVVQLLVDKYPHRIPKSFRKNFQAWCEIQRDKGRKEMQVELSRKPSEFHQCVTFRSETDGRSNFPSQGNFHSFCKQRDLFYLIKTLWEERKGTTTIPGGRDQSSFDKTNSFSRSRPSKIMGSSTNREIGDPLHQNIKALFSINSTWVNLSHFAALFSAQYTMDSMEESRHERSVRVQDDVMKGLEQANPDRMAKLNNRMSSISELESGSKDCFAFQQYFITTAASPPFNQHLVDRISFEIQQASSFEPNLKLLNRWSHFSKYLQALTIIFIVTERSANEFNNLSCFIQIEDSLDSSAEAEAISEHEEEYLLRKSVLLAKLLGWIAFLPYREAHNNSNSTVAVSQPNNSSLLDRETLSSKHVELRRHQKPSLDLYSILCNAVKKSRLTFTLPWIIEFLSSADYISLQLPAYKKVILLICSAYRNLFSVNENLSQLCLENKNFLRFWCGNLFSLDVFPIAFLHDNEDDLTDQILNSHQPDKLSMTHLNEGAGCIIPIDAKTFLGEHLSKFYFTVKFNHMKFTLHSGLQHPQVPATITPSPFGNNGQHRHIRPISARPSPRSPKTISIDAELQRQLECSFFDLNSASVKRTVDFISDRIASNYVKILRKTLSDRRNELAQERIFEENAAELCRTTMLQGVSGFINSKCQVSVNLLIGETLSMDALKICQQIAERQTTDKVSQWIEIHIKPEMFPEIPLASPHHPPPSTDAVLTPTGGEDNNNTTTAAPSFRVMITLHRCMKRLHDKFPVLDSAIDDILNCTPMGNIQGMISTLVDFGVTLIAFWPQILNAERQMKLICLWKPCWSLDCQLLSPRNILILSECSENVRTLSWTKLEEIILLLIKESLLDFETVEQDCFRLLREGLSPQESKKVSQLLKRLISLTKGDHRNYADGSSREVVEWISWFCSDDHYDGEF</sequence>
<feature type="region of interest" description="Disordered" evidence="1">
    <location>
        <begin position="140"/>
        <end position="164"/>
    </location>
</feature>
<dbReference type="GO" id="GO:0006325">
    <property type="term" value="P:chromatin organization"/>
    <property type="evidence" value="ECO:0007669"/>
    <property type="project" value="TreeGrafter"/>
</dbReference>
<dbReference type="InterPro" id="IPR040031">
    <property type="entry name" value="Codanin-1"/>
</dbReference>
<dbReference type="Proteomes" id="UP000198287">
    <property type="component" value="Unassembled WGS sequence"/>
</dbReference>
<proteinExistence type="predicted"/>
<dbReference type="OrthoDB" id="20982at2759"/>
<protein>
    <submittedName>
        <fullName evidence="3">Codanin-1</fullName>
    </submittedName>
</protein>
<dbReference type="OMA" id="CVVKDAQ"/>
<dbReference type="PANTHER" id="PTHR28678:SF1">
    <property type="entry name" value="CODANIN-1"/>
    <property type="match status" value="1"/>
</dbReference>
<dbReference type="GO" id="GO:0005634">
    <property type="term" value="C:nucleus"/>
    <property type="evidence" value="ECO:0007669"/>
    <property type="project" value="TreeGrafter"/>
</dbReference>
<feature type="region of interest" description="Disordered" evidence="1">
    <location>
        <begin position="85"/>
        <end position="118"/>
    </location>
</feature>
<gene>
    <name evidence="3" type="ORF">Fcan01_27204</name>
</gene>
<feature type="region of interest" description="Disordered" evidence="1">
    <location>
        <begin position="412"/>
        <end position="445"/>
    </location>
</feature>
<evidence type="ECO:0000313" key="3">
    <source>
        <dbReference type="EMBL" id="OXA38015.1"/>
    </source>
</evidence>
<dbReference type="EMBL" id="LNIX01000049">
    <property type="protein sequence ID" value="OXA38015.1"/>
    <property type="molecule type" value="Genomic_DNA"/>
</dbReference>
<keyword evidence="4" id="KW-1185">Reference proteome</keyword>
<comment type="caution">
    <text evidence="3">The sequence shown here is derived from an EMBL/GenBank/DDBJ whole genome shotgun (WGS) entry which is preliminary data.</text>
</comment>
<name>A0A226CXF8_FOLCA</name>
<dbReference type="STRING" id="158441.A0A226CXF8"/>
<feature type="domain" description="Codanin-1 C-terminal" evidence="2">
    <location>
        <begin position="862"/>
        <end position="928"/>
    </location>
</feature>
<dbReference type="Pfam" id="PF15296">
    <property type="entry name" value="Codanin-1_C"/>
    <property type="match status" value="1"/>
</dbReference>
<accession>A0A226CXF8</accession>
<dbReference type="InterPro" id="IPR028171">
    <property type="entry name" value="Codanin-1_C"/>
</dbReference>
<organism evidence="3 4">
    <name type="scientific">Folsomia candida</name>
    <name type="common">Springtail</name>
    <dbReference type="NCBI Taxonomy" id="158441"/>
    <lineage>
        <taxon>Eukaryota</taxon>
        <taxon>Metazoa</taxon>
        <taxon>Ecdysozoa</taxon>
        <taxon>Arthropoda</taxon>
        <taxon>Hexapoda</taxon>
        <taxon>Collembola</taxon>
        <taxon>Entomobryomorpha</taxon>
        <taxon>Isotomoidea</taxon>
        <taxon>Isotomidae</taxon>
        <taxon>Proisotominae</taxon>
        <taxon>Folsomia</taxon>
    </lineage>
</organism>
<reference evidence="3 4" key="1">
    <citation type="submission" date="2015-12" db="EMBL/GenBank/DDBJ databases">
        <title>The genome of Folsomia candida.</title>
        <authorList>
            <person name="Faddeeva A."/>
            <person name="Derks M.F."/>
            <person name="Anvar Y."/>
            <person name="Smit S."/>
            <person name="Van Straalen N."/>
            <person name="Roelofs D."/>
        </authorList>
    </citation>
    <scope>NUCLEOTIDE SEQUENCE [LARGE SCALE GENOMIC DNA]</scope>
    <source>
        <strain evidence="3 4">VU population</strain>
        <tissue evidence="3">Whole body</tissue>
    </source>
</reference>
<dbReference type="PANTHER" id="PTHR28678">
    <property type="entry name" value="CODANIN-1"/>
    <property type="match status" value="1"/>
</dbReference>
<evidence type="ECO:0000313" key="4">
    <source>
        <dbReference type="Proteomes" id="UP000198287"/>
    </source>
</evidence>
<dbReference type="AlphaFoldDB" id="A0A226CXF8"/>
<evidence type="ECO:0000256" key="1">
    <source>
        <dbReference type="SAM" id="MobiDB-lite"/>
    </source>
</evidence>
<evidence type="ECO:0000259" key="2">
    <source>
        <dbReference type="Pfam" id="PF15296"/>
    </source>
</evidence>